<feature type="region of interest" description="Disordered" evidence="1">
    <location>
        <begin position="61"/>
        <end position="88"/>
    </location>
</feature>
<proteinExistence type="predicted"/>
<feature type="compositionally biased region" description="Pro residues" evidence="1">
    <location>
        <begin position="36"/>
        <end position="48"/>
    </location>
</feature>
<protein>
    <submittedName>
        <fullName evidence="2">Uncharacterized protein</fullName>
    </submittedName>
</protein>
<name>A0A0A8YQ19_ARUDO</name>
<sequence>MESSSSANFISMSNSSSSSPDFSGPPNTYSQQYLDFPPPHFPTNYPPAPYGLNHRPHYPHNYNPFAAQPGYQQFGPTSSSYPGIPYQGSVGQHQLGGFGSSMSGDPSSPIGLVAFFGDTGGGSSSRGDESSPASSISIPQPMYGGHFF</sequence>
<dbReference type="EMBL" id="GBRH01269031">
    <property type="protein sequence ID" value="JAD28864.1"/>
    <property type="molecule type" value="Transcribed_RNA"/>
</dbReference>
<feature type="region of interest" description="Disordered" evidence="1">
    <location>
        <begin position="117"/>
        <end position="148"/>
    </location>
</feature>
<dbReference type="AlphaFoldDB" id="A0A0A8YQ19"/>
<evidence type="ECO:0000313" key="2">
    <source>
        <dbReference type="EMBL" id="JAD28864.1"/>
    </source>
</evidence>
<evidence type="ECO:0000256" key="1">
    <source>
        <dbReference type="SAM" id="MobiDB-lite"/>
    </source>
</evidence>
<feature type="region of interest" description="Disordered" evidence="1">
    <location>
        <begin position="1"/>
        <end position="48"/>
    </location>
</feature>
<reference evidence="2" key="1">
    <citation type="submission" date="2014-09" db="EMBL/GenBank/DDBJ databases">
        <authorList>
            <person name="Magalhaes I.L.F."/>
            <person name="Oliveira U."/>
            <person name="Santos F.R."/>
            <person name="Vidigal T.H.D.A."/>
            <person name="Brescovit A.D."/>
            <person name="Santos A.J."/>
        </authorList>
    </citation>
    <scope>NUCLEOTIDE SEQUENCE</scope>
    <source>
        <tissue evidence="2">Shoot tissue taken approximately 20 cm above the soil surface</tissue>
    </source>
</reference>
<feature type="compositionally biased region" description="Low complexity" evidence="1">
    <location>
        <begin position="130"/>
        <end position="139"/>
    </location>
</feature>
<feature type="compositionally biased region" description="Polar residues" evidence="1">
    <location>
        <begin position="70"/>
        <end position="81"/>
    </location>
</feature>
<feature type="compositionally biased region" description="Low complexity" evidence="1">
    <location>
        <begin position="1"/>
        <end position="22"/>
    </location>
</feature>
<organism evidence="2">
    <name type="scientific">Arundo donax</name>
    <name type="common">Giant reed</name>
    <name type="synonym">Donax arundinaceus</name>
    <dbReference type="NCBI Taxonomy" id="35708"/>
    <lineage>
        <taxon>Eukaryota</taxon>
        <taxon>Viridiplantae</taxon>
        <taxon>Streptophyta</taxon>
        <taxon>Embryophyta</taxon>
        <taxon>Tracheophyta</taxon>
        <taxon>Spermatophyta</taxon>
        <taxon>Magnoliopsida</taxon>
        <taxon>Liliopsida</taxon>
        <taxon>Poales</taxon>
        <taxon>Poaceae</taxon>
        <taxon>PACMAD clade</taxon>
        <taxon>Arundinoideae</taxon>
        <taxon>Arundineae</taxon>
        <taxon>Arundo</taxon>
    </lineage>
</organism>
<accession>A0A0A8YQ19</accession>
<reference evidence="2" key="2">
    <citation type="journal article" date="2015" name="Data Brief">
        <title>Shoot transcriptome of the giant reed, Arundo donax.</title>
        <authorList>
            <person name="Barrero R.A."/>
            <person name="Guerrero F.D."/>
            <person name="Moolhuijzen P."/>
            <person name="Goolsby J.A."/>
            <person name="Tidwell J."/>
            <person name="Bellgard S.E."/>
            <person name="Bellgard M.I."/>
        </authorList>
    </citation>
    <scope>NUCLEOTIDE SEQUENCE</scope>
    <source>
        <tissue evidence="2">Shoot tissue taken approximately 20 cm above the soil surface</tissue>
    </source>
</reference>